<gene>
    <name evidence="14" type="ORF">GCM10009547_31200</name>
</gene>
<dbReference type="InterPro" id="IPR004255">
    <property type="entry name" value="O-acyltransferase_WSD1_N"/>
</dbReference>
<dbReference type="Gene3D" id="3.30.559.10">
    <property type="entry name" value="Chloramphenicol acetyltransferase-like domain"/>
    <property type="match status" value="1"/>
</dbReference>
<name>A0ABN1H0Q2_9ACTN</name>
<keyword evidence="8 11" id="KW-0443">Lipid metabolism</keyword>
<dbReference type="Pfam" id="PF03007">
    <property type="entry name" value="WS_DGAT_cat"/>
    <property type="match status" value="1"/>
</dbReference>
<accession>A0ABN1H0Q2</accession>
<reference evidence="14 15" key="1">
    <citation type="journal article" date="2019" name="Int. J. Syst. Evol. Microbiol.">
        <title>The Global Catalogue of Microorganisms (GCM) 10K type strain sequencing project: providing services to taxonomists for standard genome sequencing and annotation.</title>
        <authorList>
            <consortium name="The Broad Institute Genomics Platform"/>
            <consortium name="The Broad Institute Genome Sequencing Center for Infectious Disease"/>
            <person name="Wu L."/>
            <person name="Ma J."/>
        </authorList>
    </citation>
    <scope>NUCLEOTIDE SEQUENCE [LARGE SCALE GENOMIC DNA]</scope>
    <source>
        <strain evidence="14 15">JCM 10671</strain>
    </source>
</reference>
<evidence type="ECO:0000256" key="8">
    <source>
        <dbReference type="ARBA" id="ARBA00023098"/>
    </source>
</evidence>
<comment type="pathway">
    <text evidence="1 11">Glycerolipid metabolism; triacylglycerol biosynthesis.</text>
</comment>
<evidence type="ECO:0000256" key="3">
    <source>
        <dbReference type="ARBA" id="ARBA00009587"/>
    </source>
</evidence>
<evidence type="ECO:0000256" key="4">
    <source>
        <dbReference type="ARBA" id="ARBA00013244"/>
    </source>
</evidence>
<dbReference type="InterPro" id="IPR014292">
    <property type="entry name" value="Acyl_transf_WS/DGAT"/>
</dbReference>
<dbReference type="Pfam" id="PF06974">
    <property type="entry name" value="WS_DGAT_C"/>
    <property type="match status" value="1"/>
</dbReference>
<evidence type="ECO:0000256" key="7">
    <source>
        <dbReference type="ARBA" id="ARBA00022798"/>
    </source>
</evidence>
<evidence type="ECO:0000259" key="12">
    <source>
        <dbReference type="Pfam" id="PF03007"/>
    </source>
</evidence>
<evidence type="ECO:0000313" key="14">
    <source>
        <dbReference type="EMBL" id="GAA0625664.1"/>
    </source>
</evidence>
<dbReference type="Proteomes" id="UP001500957">
    <property type="component" value="Unassembled WGS sequence"/>
</dbReference>
<keyword evidence="7 11" id="KW-0319">Glycerol metabolism</keyword>
<evidence type="ECO:0000256" key="1">
    <source>
        <dbReference type="ARBA" id="ARBA00004771"/>
    </source>
</evidence>
<comment type="pathway">
    <text evidence="2">Lipid metabolism.</text>
</comment>
<protein>
    <recommendedName>
        <fullName evidence="4 11">Diacylglycerol O-acyltransferase</fullName>
        <ecNumber evidence="4 11">2.3.1.20</ecNumber>
    </recommendedName>
</protein>
<comment type="similarity">
    <text evidence="3 11">Belongs to the long-chain O-acyltransferase family.</text>
</comment>
<keyword evidence="5 11" id="KW-0444">Lipid biosynthesis</keyword>
<dbReference type="InterPro" id="IPR009721">
    <property type="entry name" value="O-acyltransferase_WSD1_C"/>
</dbReference>
<organism evidence="14 15">
    <name type="scientific">Sporichthya brevicatena</name>
    <dbReference type="NCBI Taxonomy" id="171442"/>
    <lineage>
        <taxon>Bacteria</taxon>
        <taxon>Bacillati</taxon>
        <taxon>Actinomycetota</taxon>
        <taxon>Actinomycetes</taxon>
        <taxon>Sporichthyales</taxon>
        <taxon>Sporichthyaceae</taxon>
        <taxon>Sporichthya</taxon>
    </lineage>
</organism>
<dbReference type="NCBIfam" id="TIGR02946">
    <property type="entry name" value="acyl_WS_DGAT"/>
    <property type="match status" value="1"/>
</dbReference>
<keyword evidence="15" id="KW-1185">Reference proteome</keyword>
<dbReference type="PANTHER" id="PTHR31650">
    <property type="entry name" value="O-ACYLTRANSFERASE (WSD1-LIKE) FAMILY PROTEIN"/>
    <property type="match status" value="1"/>
</dbReference>
<evidence type="ECO:0000256" key="9">
    <source>
        <dbReference type="ARBA" id="ARBA00023315"/>
    </source>
</evidence>
<dbReference type="SUPFAM" id="SSF52777">
    <property type="entry name" value="CoA-dependent acyltransferases"/>
    <property type="match status" value="1"/>
</dbReference>
<evidence type="ECO:0000256" key="11">
    <source>
        <dbReference type="RuleBase" id="RU361241"/>
    </source>
</evidence>
<feature type="domain" description="O-acyltransferase WSD1 C-terminal" evidence="13">
    <location>
        <begin position="297"/>
        <end position="440"/>
    </location>
</feature>
<dbReference type="PANTHER" id="PTHR31650:SF1">
    <property type="entry name" value="WAX ESTER SYNTHASE_DIACYLGLYCEROL ACYLTRANSFERASE 4-RELATED"/>
    <property type="match status" value="1"/>
</dbReference>
<evidence type="ECO:0000256" key="5">
    <source>
        <dbReference type="ARBA" id="ARBA00022516"/>
    </source>
</evidence>
<evidence type="ECO:0000256" key="2">
    <source>
        <dbReference type="ARBA" id="ARBA00005189"/>
    </source>
</evidence>
<dbReference type="RefSeq" id="WP_344606369.1">
    <property type="nucleotide sequence ID" value="NZ_BAAAHE010000026.1"/>
</dbReference>
<dbReference type="InterPro" id="IPR045034">
    <property type="entry name" value="O-acyltransferase_WSD1-like"/>
</dbReference>
<evidence type="ECO:0000259" key="13">
    <source>
        <dbReference type="Pfam" id="PF06974"/>
    </source>
</evidence>
<dbReference type="EMBL" id="BAAAHE010000026">
    <property type="protein sequence ID" value="GAA0625664.1"/>
    <property type="molecule type" value="Genomic_DNA"/>
</dbReference>
<comment type="catalytic activity">
    <reaction evidence="10 11">
        <text>an acyl-CoA + a 1,2-diacyl-sn-glycerol = a triacyl-sn-glycerol + CoA</text>
        <dbReference type="Rhea" id="RHEA:10868"/>
        <dbReference type="ChEBI" id="CHEBI:17815"/>
        <dbReference type="ChEBI" id="CHEBI:57287"/>
        <dbReference type="ChEBI" id="CHEBI:58342"/>
        <dbReference type="ChEBI" id="CHEBI:64615"/>
        <dbReference type="EC" id="2.3.1.20"/>
    </reaction>
</comment>
<sequence length="458" mass="47973">MAAWTLSPLDISFLSLESPATPMTIGAVAVLDAADVDSATLLALLRERAAVIPRLRRRLRSELFPVVGASWVEDPDFRVEQHVRLHHAVGSGEPAELNAWVARTMATQLDRNRPLWEVHLLDGLADGRAGLLFKVHHAFLDGLGTGGLAYALSDNGSPDHVPAPAPGPGATPRPGLDPRRLLGPLAGLADPPALARTAARALSTATGVITHMTTAGPGFPFDTVVSSARAFTTTTVTLEDLRGLRGVARGSVNDIAIGVVAGALRTWLQNHHYRPDDLRLRALVPVAREREPGSGSGNSFSAFLLDLPVHVADPVERIRAVSEEMGRHRAVGPEGGAGALAGLTNLLPPAVVRLGGPTVAQTASKLFDMLLTTVPVPRPLRLGGAPIIEVYPLAPLGPNQPLAIGCSSYAGRMHVGFSVDPVVVPNPEQLAAAVPAELAVLRTVAGLRAPAVKVPAPR</sequence>
<keyword evidence="6 11" id="KW-0808">Transferase</keyword>
<dbReference type="InterPro" id="IPR023213">
    <property type="entry name" value="CAT-like_dom_sf"/>
</dbReference>
<comment type="caution">
    <text evidence="14">The sequence shown here is derived from an EMBL/GenBank/DDBJ whole genome shotgun (WGS) entry which is preliminary data.</text>
</comment>
<evidence type="ECO:0000256" key="10">
    <source>
        <dbReference type="ARBA" id="ARBA00048109"/>
    </source>
</evidence>
<evidence type="ECO:0000313" key="15">
    <source>
        <dbReference type="Proteomes" id="UP001500957"/>
    </source>
</evidence>
<dbReference type="EC" id="2.3.1.20" evidence="4 11"/>
<keyword evidence="9 11" id="KW-0012">Acyltransferase</keyword>
<evidence type="ECO:0000256" key="6">
    <source>
        <dbReference type="ARBA" id="ARBA00022679"/>
    </source>
</evidence>
<proteinExistence type="inferred from homology"/>
<feature type="domain" description="O-acyltransferase WSD1-like N-terminal" evidence="12">
    <location>
        <begin position="6"/>
        <end position="255"/>
    </location>
</feature>